<feature type="compositionally biased region" description="Polar residues" evidence="1">
    <location>
        <begin position="7"/>
        <end position="23"/>
    </location>
</feature>
<feature type="compositionally biased region" description="Basic and acidic residues" evidence="1">
    <location>
        <begin position="281"/>
        <end position="290"/>
    </location>
</feature>
<accession>A0ABT0GXM7</accession>
<dbReference type="RefSeq" id="WP_248156633.1">
    <property type="nucleotide sequence ID" value="NZ_JALNMJ010000014.1"/>
</dbReference>
<dbReference type="EMBL" id="JALNMJ010000014">
    <property type="protein sequence ID" value="MCK7614192.1"/>
    <property type="molecule type" value="Genomic_DNA"/>
</dbReference>
<feature type="region of interest" description="Disordered" evidence="1">
    <location>
        <begin position="250"/>
        <end position="290"/>
    </location>
</feature>
<evidence type="ECO:0000313" key="2">
    <source>
        <dbReference type="EMBL" id="MCK7614192.1"/>
    </source>
</evidence>
<reference evidence="2" key="1">
    <citation type="submission" date="2022-04" db="EMBL/GenBank/DDBJ databases">
        <title>Roseibium sp. CAU 1639 isolated from mud.</title>
        <authorList>
            <person name="Kim W."/>
        </authorList>
    </citation>
    <scope>NUCLEOTIDE SEQUENCE</scope>
    <source>
        <strain evidence="2">CAU 1639</strain>
    </source>
</reference>
<sequence length="290" mass="31213">MFGGNGKASTRQSASRGSKNNGNGYRLPKAERASLQDVGVTPSANPIGKPKNLNAKMGRLNSLGRNYRALVRSKSPHLAGIQAYIANTLAYEDGLFALQPLRDDVVATREIFAALLGDIAAYDDGFSYGEATAADLEARLDALNAIDESALTPEDVEALEAERSALATALEDDSFSDYKTSEVAFNEAEAELGPLADSVSDEALEEALREMANENRIREYGDEYIDDEILERSKEILGVGDYYGKIDEIREASETLDDGGDVPLDDEDTADTGEGSDPTDEDPRLTDASN</sequence>
<evidence type="ECO:0000313" key="3">
    <source>
        <dbReference type="Proteomes" id="UP001431221"/>
    </source>
</evidence>
<organism evidence="2 3">
    <name type="scientific">Roseibium sediminicola</name>
    <dbReference type="NCBI Taxonomy" id="2933272"/>
    <lineage>
        <taxon>Bacteria</taxon>
        <taxon>Pseudomonadati</taxon>
        <taxon>Pseudomonadota</taxon>
        <taxon>Alphaproteobacteria</taxon>
        <taxon>Hyphomicrobiales</taxon>
        <taxon>Stappiaceae</taxon>
        <taxon>Roseibium</taxon>
    </lineage>
</organism>
<gene>
    <name evidence="2" type="ORF">M0H32_18640</name>
</gene>
<proteinExistence type="predicted"/>
<feature type="region of interest" description="Disordered" evidence="1">
    <location>
        <begin position="1"/>
        <end position="31"/>
    </location>
</feature>
<comment type="caution">
    <text evidence="2">The sequence shown here is derived from an EMBL/GenBank/DDBJ whole genome shotgun (WGS) entry which is preliminary data.</text>
</comment>
<name>A0ABT0GXM7_9HYPH</name>
<protein>
    <submittedName>
        <fullName evidence="2">Uncharacterized protein</fullName>
    </submittedName>
</protein>
<keyword evidence="3" id="KW-1185">Reference proteome</keyword>
<feature type="compositionally biased region" description="Acidic residues" evidence="1">
    <location>
        <begin position="254"/>
        <end position="271"/>
    </location>
</feature>
<evidence type="ECO:0000256" key="1">
    <source>
        <dbReference type="SAM" id="MobiDB-lite"/>
    </source>
</evidence>
<dbReference type="Proteomes" id="UP001431221">
    <property type="component" value="Unassembled WGS sequence"/>
</dbReference>